<dbReference type="KEGG" id="alti:ALE3EI_0849"/>
<dbReference type="EMBL" id="CP052909">
    <property type="protein sequence ID" value="QNJ97424.1"/>
    <property type="molecule type" value="Genomic_DNA"/>
</dbReference>
<keyword evidence="1" id="KW-0812">Transmembrane</keyword>
<evidence type="ECO:0000313" key="3">
    <source>
        <dbReference type="Proteomes" id="UP000515514"/>
    </source>
</evidence>
<feature type="transmembrane region" description="Helical" evidence="1">
    <location>
        <begin position="6"/>
        <end position="28"/>
    </location>
</feature>
<evidence type="ECO:0000313" key="2">
    <source>
        <dbReference type="EMBL" id="QNJ97424.1"/>
    </source>
</evidence>
<proteinExistence type="predicted"/>
<keyword evidence="1" id="KW-1133">Transmembrane helix</keyword>
<dbReference type="RefSeq" id="WP_186991173.1">
    <property type="nucleotide sequence ID" value="NZ_CP052909.1"/>
</dbReference>
<dbReference type="Proteomes" id="UP000515514">
    <property type="component" value="Chromosome"/>
</dbReference>
<name>A0A7G8PSV8_9FLAO</name>
<gene>
    <name evidence="2" type="ORF">ALE3EI_0849</name>
</gene>
<sequence length="156" mass="17547">MDTGSLIVDIVIILVIAIPLAYLVIYSFNRERKVKKSVAKLCSQKGINLGIFEINGNLVLGIDDQQKKLILTHRKDTNNAFQIIDLPQLTDCQVKTVKHSKNTLDWVGLELVGTQQKQDIAFYVEEDDEDPGTSAEICLQAARKWEKLIRPLLKAS</sequence>
<reference evidence="2 3" key="1">
    <citation type="submission" date="2020-04" db="EMBL/GenBank/DDBJ databases">
        <title>Genome sequence of Altibacter aquimarinus strain ALE3EI.</title>
        <authorList>
            <person name="Oh H.-M."/>
            <person name="Jang D."/>
        </authorList>
    </citation>
    <scope>NUCLEOTIDE SEQUENCE [LARGE SCALE GENOMIC DNA]</scope>
    <source>
        <strain evidence="2 3">ALE3EI</strain>
    </source>
</reference>
<dbReference type="AlphaFoldDB" id="A0A7G8PSV8"/>
<evidence type="ECO:0000256" key="1">
    <source>
        <dbReference type="SAM" id="Phobius"/>
    </source>
</evidence>
<keyword evidence="1" id="KW-0472">Membrane</keyword>
<organism evidence="2 3">
    <name type="scientific">Constantimarinum furrinae</name>
    <dbReference type="NCBI Taxonomy" id="2562285"/>
    <lineage>
        <taxon>Bacteria</taxon>
        <taxon>Pseudomonadati</taxon>
        <taxon>Bacteroidota</taxon>
        <taxon>Flavobacteriia</taxon>
        <taxon>Flavobacteriales</taxon>
        <taxon>Flavobacteriaceae</taxon>
        <taxon>Altibacter/Constantimarinum group</taxon>
        <taxon>Constantimarinum</taxon>
    </lineage>
</organism>
<protein>
    <submittedName>
        <fullName evidence="2">Uncharacterized protein</fullName>
    </submittedName>
</protein>
<accession>A0A7G8PSV8</accession>
<keyword evidence="3" id="KW-1185">Reference proteome</keyword>